<dbReference type="AlphaFoldDB" id="A0A5J9UEM1"/>
<comment type="caution">
    <text evidence="2">The sequence shown here is derived from an EMBL/GenBank/DDBJ whole genome shotgun (WGS) entry which is preliminary data.</text>
</comment>
<keyword evidence="3" id="KW-1185">Reference proteome</keyword>
<feature type="non-terminal residue" evidence="2">
    <location>
        <position position="1"/>
    </location>
</feature>
<reference evidence="2 3" key="1">
    <citation type="journal article" date="2019" name="Sci. Rep.">
        <title>A high-quality genome of Eragrostis curvula grass provides insights into Poaceae evolution and supports new strategies to enhance forage quality.</title>
        <authorList>
            <person name="Carballo J."/>
            <person name="Santos B.A.C.M."/>
            <person name="Zappacosta D."/>
            <person name="Garbus I."/>
            <person name="Selva J.P."/>
            <person name="Gallo C.A."/>
            <person name="Diaz A."/>
            <person name="Albertini E."/>
            <person name="Caccamo M."/>
            <person name="Echenique V."/>
        </authorList>
    </citation>
    <scope>NUCLEOTIDE SEQUENCE [LARGE SCALE GENOMIC DNA]</scope>
    <source>
        <strain evidence="3">cv. Victoria</strain>
        <tissue evidence="2">Leaf</tissue>
    </source>
</reference>
<feature type="non-terminal residue" evidence="2">
    <location>
        <position position="119"/>
    </location>
</feature>
<evidence type="ECO:0000313" key="2">
    <source>
        <dbReference type="EMBL" id="TVU22152.1"/>
    </source>
</evidence>
<name>A0A5J9UEM1_9POAL</name>
<organism evidence="2 3">
    <name type="scientific">Eragrostis curvula</name>
    <name type="common">weeping love grass</name>
    <dbReference type="NCBI Taxonomy" id="38414"/>
    <lineage>
        <taxon>Eukaryota</taxon>
        <taxon>Viridiplantae</taxon>
        <taxon>Streptophyta</taxon>
        <taxon>Embryophyta</taxon>
        <taxon>Tracheophyta</taxon>
        <taxon>Spermatophyta</taxon>
        <taxon>Magnoliopsida</taxon>
        <taxon>Liliopsida</taxon>
        <taxon>Poales</taxon>
        <taxon>Poaceae</taxon>
        <taxon>PACMAD clade</taxon>
        <taxon>Chloridoideae</taxon>
        <taxon>Eragrostideae</taxon>
        <taxon>Eragrostidinae</taxon>
        <taxon>Eragrostis</taxon>
    </lineage>
</organism>
<evidence type="ECO:0000313" key="3">
    <source>
        <dbReference type="Proteomes" id="UP000324897"/>
    </source>
</evidence>
<dbReference type="Proteomes" id="UP000324897">
    <property type="component" value="Unassembled WGS sequence"/>
</dbReference>
<dbReference type="Gramene" id="TVU22152">
    <property type="protein sequence ID" value="TVU22152"/>
    <property type="gene ID" value="EJB05_31834"/>
</dbReference>
<accession>A0A5J9UEM1</accession>
<proteinExistence type="predicted"/>
<feature type="compositionally biased region" description="Low complexity" evidence="1">
    <location>
        <begin position="67"/>
        <end position="83"/>
    </location>
</feature>
<gene>
    <name evidence="2" type="ORF">EJB05_31834</name>
</gene>
<sequence>MLMRLHARQLHPLPRASFHESHGSSSPIRRAGPWCSGQGSSSPPRGPRCAGQGTSGGFPKLQIYSPSSSKSLGGCLGKGKTSGQELGPCSSTRRQQIQNIKAFVDETDNHKKPLVLYET</sequence>
<evidence type="ECO:0000256" key="1">
    <source>
        <dbReference type="SAM" id="MobiDB-lite"/>
    </source>
</evidence>
<feature type="region of interest" description="Disordered" evidence="1">
    <location>
        <begin position="1"/>
        <end position="93"/>
    </location>
</feature>
<protein>
    <submittedName>
        <fullName evidence="2">Uncharacterized protein</fullName>
    </submittedName>
</protein>
<dbReference type="EMBL" id="RWGY01000026">
    <property type="protein sequence ID" value="TVU22152.1"/>
    <property type="molecule type" value="Genomic_DNA"/>
</dbReference>